<keyword evidence="3" id="KW-1185">Reference proteome</keyword>
<dbReference type="AlphaFoldDB" id="A0A448WL14"/>
<dbReference type="EMBL" id="CAAALY010020664">
    <property type="protein sequence ID" value="VEL14298.1"/>
    <property type="molecule type" value="Genomic_DNA"/>
</dbReference>
<feature type="compositionally biased region" description="Basic and acidic residues" evidence="1">
    <location>
        <begin position="254"/>
        <end position="265"/>
    </location>
</feature>
<evidence type="ECO:0000313" key="3">
    <source>
        <dbReference type="Proteomes" id="UP000784294"/>
    </source>
</evidence>
<feature type="region of interest" description="Disordered" evidence="1">
    <location>
        <begin position="251"/>
        <end position="277"/>
    </location>
</feature>
<reference evidence="2" key="1">
    <citation type="submission" date="2018-11" db="EMBL/GenBank/DDBJ databases">
        <authorList>
            <consortium name="Pathogen Informatics"/>
        </authorList>
    </citation>
    <scope>NUCLEOTIDE SEQUENCE</scope>
</reference>
<evidence type="ECO:0000313" key="2">
    <source>
        <dbReference type="EMBL" id="VEL14298.1"/>
    </source>
</evidence>
<sequence length="477" mass="50061">MGRYNRFFTLILAHPLLLRLKDPQRLLQRGCVYHPSIPASSTSSKSGTPAMQIHAIIHSLWTRKGHPAPTSMGTFSSSPNFLSSSSSTSEAIGIGCMESKVSTIRTLNASSTNPPTNGLGAIYSSHSTTKSSSTSSITSTSSTGKRRASDNELLDQSLDSLSAKKLKSSLAVSSPLCSALFEYPDLEQPIRDATTAEIKSNSKQPSGKSITTIGENEEEEYDGEALEVDSSLTAVGKIASHRIQTDATTGTVKGTKEVPRGKQSEEELPSTIPPTAAMTGATDRAVGVFLPNGGDLLGLATSEVFKRNKTITASAATGDTKKDIFAGERLDEVVKAEVASEEVHGQDEQKEELATRDELGGGEFDESEAECSPGELKICDAFSSKPGAGDDSIRTALSSQESESVQLASSEMVVAGTTLRKKLLPLPATQSSKPCVASTISTGQDAVLIVEEEVMGIGLPSPGKSRPAKCSAANGCV</sequence>
<feature type="compositionally biased region" description="Low complexity" evidence="1">
    <location>
        <begin position="124"/>
        <end position="143"/>
    </location>
</feature>
<accession>A0A448WL14</accession>
<feature type="compositionally biased region" description="Basic and acidic residues" evidence="1">
    <location>
        <begin position="341"/>
        <end position="359"/>
    </location>
</feature>
<feature type="region of interest" description="Disordered" evidence="1">
    <location>
        <begin position="109"/>
        <end position="151"/>
    </location>
</feature>
<protein>
    <submittedName>
        <fullName evidence="2">Uncharacterized protein</fullName>
    </submittedName>
</protein>
<organism evidence="2 3">
    <name type="scientific">Protopolystoma xenopodis</name>
    <dbReference type="NCBI Taxonomy" id="117903"/>
    <lineage>
        <taxon>Eukaryota</taxon>
        <taxon>Metazoa</taxon>
        <taxon>Spiralia</taxon>
        <taxon>Lophotrochozoa</taxon>
        <taxon>Platyhelminthes</taxon>
        <taxon>Monogenea</taxon>
        <taxon>Polyopisthocotylea</taxon>
        <taxon>Polystomatidea</taxon>
        <taxon>Polystomatidae</taxon>
        <taxon>Protopolystoma</taxon>
    </lineage>
</organism>
<name>A0A448WL14_9PLAT</name>
<comment type="caution">
    <text evidence="2">The sequence shown here is derived from an EMBL/GenBank/DDBJ whole genome shotgun (WGS) entry which is preliminary data.</text>
</comment>
<evidence type="ECO:0000256" key="1">
    <source>
        <dbReference type="SAM" id="MobiDB-lite"/>
    </source>
</evidence>
<proteinExistence type="predicted"/>
<gene>
    <name evidence="2" type="ORF">PXEA_LOCUS7738</name>
</gene>
<dbReference type="Proteomes" id="UP000784294">
    <property type="component" value="Unassembled WGS sequence"/>
</dbReference>
<feature type="region of interest" description="Disordered" evidence="1">
    <location>
        <begin position="340"/>
        <end position="370"/>
    </location>
</feature>